<dbReference type="EMBL" id="PGCI01000065">
    <property type="protein sequence ID" value="PLW43698.1"/>
    <property type="molecule type" value="Genomic_DNA"/>
</dbReference>
<protein>
    <submittedName>
        <fullName evidence="1">Uncharacterized protein</fullName>
    </submittedName>
</protein>
<dbReference type="Proteomes" id="UP000235392">
    <property type="component" value="Unassembled WGS sequence"/>
</dbReference>
<gene>
    <name evidence="1" type="ORF">PCASD_08292</name>
</gene>
<evidence type="ECO:0000313" key="2">
    <source>
        <dbReference type="Proteomes" id="UP000235392"/>
    </source>
</evidence>
<evidence type="ECO:0000313" key="1">
    <source>
        <dbReference type="EMBL" id="PLW43698.1"/>
    </source>
</evidence>
<comment type="caution">
    <text evidence="1">The sequence shown here is derived from an EMBL/GenBank/DDBJ whole genome shotgun (WGS) entry which is preliminary data.</text>
</comment>
<proteinExistence type="predicted"/>
<name>A0A2N5V124_9BASI</name>
<accession>A0A2N5V124</accession>
<dbReference type="AlphaFoldDB" id="A0A2N5V124"/>
<reference evidence="1 2" key="1">
    <citation type="submission" date="2017-11" db="EMBL/GenBank/DDBJ databases">
        <title>De novo assembly and phasing of dikaryotic genomes from two isolates of Puccinia coronata f. sp. avenae, the causal agent of oat crown rust.</title>
        <authorList>
            <person name="Miller M.E."/>
            <person name="Zhang Y."/>
            <person name="Omidvar V."/>
            <person name="Sperschneider J."/>
            <person name="Schwessinger B."/>
            <person name="Raley C."/>
            <person name="Palmer J.M."/>
            <person name="Garnica D."/>
            <person name="Upadhyaya N."/>
            <person name="Rathjen J."/>
            <person name="Taylor J.M."/>
            <person name="Park R.F."/>
            <person name="Dodds P.N."/>
            <person name="Hirsch C.D."/>
            <person name="Kianian S.F."/>
            <person name="Figueroa M."/>
        </authorList>
    </citation>
    <scope>NUCLEOTIDE SEQUENCE [LARGE SCALE GENOMIC DNA]</scope>
    <source>
        <strain evidence="1">12SD80</strain>
    </source>
</reference>
<organism evidence="1 2">
    <name type="scientific">Puccinia coronata f. sp. avenae</name>
    <dbReference type="NCBI Taxonomy" id="200324"/>
    <lineage>
        <taxon>Eukaryota</taxon>
        <taxon>Fungi</taxon>
        <taxon>Dikarya</taxon>
        <taxon>Basidiomycota</taxon>
        <taxon>Pucciniomycotina</taxon>
        <taxon>Pucciniomycetes</taxon>
        <taxon>Pucciniales</taxon>
        <taxon>Pucciniaceae</taxon>
        <taxon>Puccinia</taxon>
    </lineage>
</organism>
<sequence length="129" mass="14951">MKAEFDLVHVQWVDDNLFVKLPQSKVQMKDVVQRSACHEVKTNEKKYSDFGKEQKHRQKKPIRWDCPTRHRTQFSNAMLDKPVQQVMDLLGELFSQKADDLLGELFAKQVNGLLVKELGEQANNLLAKS</sequence>